<comment type="catalytic activity">
    <reaction evidence="5">
        <text>3'-dephospho-CoA + ATP = ADP + CoA + H(+)</text>
        <dbReference type="Rhea" id="RHEA:18245"/>
        <dbReference type="ChEBI" id="CHEBI:15378"/>
        <dbReference type="ChEBI" id="CHEBI:30616"/>
        <dbReference type="ChEBI" id="CHEBI:57287"/>
        <dbReference type="ChEBI" id="CHEBI:57328"/>
        <dbReference type="ChEBI" id="CHEBI:456216"/>
        <dbReference type="EC" id="2.7.1.24"/>
    </reaction>
</comment>
<keyword evidence="5" id="KW-0963">Cytoplasm</keyword>
<evidence type="ECO:0000256" key="3">
    <source>
        <dbReference type="ARBA" id="ARBA00022840"/>
    </source>
</evidence>
<proteinExistence type="inferred from homology"/>
<dbReference type="PANTHER" id="PTHR10695">
    <property type="entry name" value="DEPHOSPHO-COA KINASE-RELATED"/>
    <property type="match status" value="1"/>
</dbReference>
<dbReference type="InterPro" id="IPR001977">
    <property type="entry name" value="Depp_CoAkinase"/>
</dbReference>
<dbReference type="Proteomes" id="UP001432059">
    <property type="component" value="Chromosome"/>
</dbReference>
<dbReference type="HAMAP" id="MF_00376">
    <property type="entry name" value="Dephospho_CoA_kinase"/>
    <property type="match status" value="1"/>
</dbReference>
<dbReference type="Gene3D" id="3.40.50.300">
    <property type="entry name" value="P-loop containing nucleotide triphosphate hydrolases"/>
    <property type="match status" value="1"/>
</dbReference>
<evidence type="ECO:0000256" key="6">
    <source>
        <dbReference type="NCBIfam" id="TIGR00152"/>
    </source>
</evidence>
<keyword evidence="5 7" id="KW-0418">Kinase</keyword>
<comment type="pathway">
    <text evidence="5">Cofactor biosynthesis; coenzyme A biosynthesis; CoA from (R)-pantothenate: step 5/5.</text>
</comment>
<dbReference type="PROSITE" id="PS51219">
    <property type="entry name" value="DPCK"/>
    <property type="match status" value="1"/>
</dbReference>
<dbReference type="EMBL" id="CP136426">
    <property type="protein sequence ID" value="WOC52657.1"/>
    <property type="molecule type" value="Genomic_DNA"/>
</dbReference>
<keyword evidence="5" id="KW-0808">Transferase</keyword>
<reference evidence="7" key="1">
    <citation type="submission" date="2023-10" db="EMBL/GenBank/DDBJ databases">
        <title>Characterization and whole genome sequencing of a novel strain of Bergeyella porcorum QD2021 isolated from pig.</title>
        <authorList>
            <person name="Liu G."/>
            <person name="Chen C."/>
            <person name="Han X."/>
        </authorList>
    </citation>
    <scope>NUCLEOTIDE SEQUENCE</scope>
    <source>
        <strain evidence="7">QD2021</strain>
    </source>
</reference>
<dbReference type="GO" id="GO:0005737">
    <property type="term" value="C:cytoplasm"/>
    <property type="evidence" value="ECO:0007669"/>
    <property type="project" value="UniProtKB-SubCell"/>
</dbReference>
<sequence length="212" mass="24116">MEETGGETQSPEPVPRIIGLTGGIGSGKSTVAQFIEAMGFPIYYSDVRAKDIVNDDNALKMKIIELLGENAYNPDGQYNRKWVASQVFENNALLSDLNTLIHPAVKVDFEQWVTQQTTELVFKETALLFELNLDQNCYKSILITAEDNLRIKRVMDRDGKTYREVEAIMNQQMPEKDKIRKADYIIYNNGGLPELQSETERTIHQLIQEIEA</sequence>
<name>A0AAU0F2S0_9FLAO</name>
<dbReference type="AlphaFoldDB" id="A0AAU0F2S0"/>
<dbReference type="CDD" id="cd02022">
    <property type="entry name" value="DPCK"/>
    <property type="match status" value="1"/>
</dbReference>
<dbReference type="SUPFAM" id="SSF52540">
    <property type="entry name" value="P-loop containing nucleoside triphosphate hydrolases"/>
    <property type="match status" value="1"/>
</dbReference>
<evidence type="ECO:0000256" key="5">
    <source>
        <dbReference type="HAMAP-Rule" id="MF_00376"/>
    </source>
</evidence>
<feature type="binding site" evidence="5">
    <location>
        <begin position="25"/>
        <end position="30"/>
    </location>
    <ligand>
        <name>ATP</name>
        <dbReference type="ChEBI" id="CHEBI:30616"/>
    </ligand>
</feature>
<dbReference type="NCBIfam" id="TIGR00152">
    <property type="entry name" value="dephospho-CoA kinase"/>
    <property type="match status" value="1"/>
</dbReference>
<dbReference type="GO" id="GO:0015937">
    <property type="term" value="P:coenzyme A biosynthetic process"/>
    <property type="evidence" value="ECO:0007669"/>
    <property type="project" value="UniProtKB-UniRule"/>
</dbReference>
<dbReference type="GO" id="GO:0005524">
    <property type="term" value="F:ATP binding"/>
    <property type="evidence" value="ECO:0007669"/>
    <property type="project" value="UniProtKB-UniRule"/>
</dbReference>
<comment type="subcellular location">
    <subcellularLocation>
        <location evidence="5">Cytoplasm</location>
    </subcellularLocation>
</comment>
<comment type="similarity">
    <text evidence="1 5">Belongs to the CoaE family.</text>
</comment>
<gene>
    <name evidence="5 7" type="primary">coaE</name>
    <name evidence="7" type="ORF">BPO_2010</name>
</gene>
<dbReference type="EC" id="2.7.1.24" evidence="5 6"/>
<evidence type="ECO:0000256" key="1">
    <source>
        <dbReference type="ARBA" id="ARBA00009018"/>
    </source>
</evidence>
<comment type="function">
    <text evidence="5">Catalyzes the phosphorylation of the 3'-hydroxyl group of dephosphocoenzyme A to form coenzyme A.</text>
</comment>
<evidence type="ECO:0000256" key="2">
    <source>
        <dbReference type="ARBA" id="ARBA00022741"/>
    </source>
</evidence>
<dbReference type="RefSeq" id="WP_327984020.1">
    <property type="nucleotide sequence ID" value="NZ_CP136426.1"/>
</dbReference>
<evidence type="ECO:0000256" key="4">
    <source>
        <dbReference type="ARBA" id="ARBA00022993"/>
    </source>
</evidence>
<dbReference type="KEGG" id="bpor:BPO_2010"/>
<dbReference type="PRINTS" id="PR00988">
    <property type="entry name" value="URIDINKINASE"/>
</dbReference>
<protein>
    <recommendedName>
        <fullName evidence="5 6">Dephospho-CoA kinase</fullName>
        <ecNumber evidence="5 6">2.7.1.24</ecNumber>
    </recommendedName>
    <alternativeName>
        <fullName evidence="5">Dephosphocoenzyme A kinase</fullName>
    </alternativeName>
</protein>
<evidence type="ECO:0000313" key="8">
    <source>
        <dbReference type="Proteomes" id="UP001432059"/>
    </source>
</evidence>
<dbReference type="InterPro" id="IPR027417">
    <property type="entry name" value="P-loop_NTPase"/>
</dbReference>
<keyword evidence="3 5" id="KW-0067">ATP-binding</keyword>
<evidence type="ECO:0000313" key="7">
    <source>
        <dbReference type="EMBL" id="WOC52657.1"/>
    </source>
</evidence>
<keyword evidence="4 5" id="KW-0173">Coenzyme A biosynthesis</keyword>
<dbReference type="PANTHER" id="PTHR10695:SF46">
    <property type="entry name" value="BIFUNCTIONAL COENZYME A SYNTHASE-RELATED"/>
    <property type="match status" value="1"/>
</dbReference>
<keyword evidence="8" id="KW-1185">Reference proteome</keyword>
<keyword evidence="2 5" id="KW-0547">Nucleotide-binding</keyword>
<dbReference type="GO" id="GO:0004140">
    <property type="term" value="F:dephospho-CoA kinase activity"/>
    <property type="evidence" value="ECO:0007669"/>
    <property type="project" value="UniProtKB-UniRule"/>
</dbReference>
<accession>A0AAU0F2S0</accession>
<dbReference type="Pfam" id="PF01121">
    <property type="entry name" value="CoaE"/>
    <property type="match status" value="1"/>
</dbReference>
<organism evidence="7 8">
    <name type="scientific">Bergeyella porcorum</name>
    <dbReference type="NCBI Taxonomy" id="1735111"/>
    <lineage>
        <taxon>Bacteria</taxon>
        <taxon>Pseudomonadati</taxon>
        <taxon>Bacteroidota</taxon>
        <taxon>Flavobacteriia</taxon>
        <taxon>Flavobacteriales</taxon>
        <taxon>Weeksellaceae</taxon>
        <taxon>Bergeyella</taxon>
    </lineage>
</organism>